<evidence type="ECO:0000256" key="6">
    <source>
        <dbReference type="RuleBase" id="RU367022"/>
    </source>
</evidence>
<keyword evidence="4 6" id="KW-1133">Transmembrane helix</keyword>
<feature type="compositionally biased region" description="Basic and acidic residues" evidence="7">
    <location>
        <begin position="1"/>
        <end position="10"/>
    </location>
</feature>
<evidence type="ECO:0000256" key="3">
    <source>
        <dbReference type="ARBA" id="ARBA00022692"/>
    </source>
</evidence>
<reference evidence="8" key="1">
    <citation type="submission" date="2022-11" db="EMBL/GenBank/DDBJ databases">
        <authorList>
            <person name="Petersen C."/>
        </authorList>
    </citation>
    <scope>NUCLEOTIDE SEQUENCE</scope>
    <source>
        <strain evidence="8">IBT 22155</strain>
    </source>
</reference>
<evidence type="ECO:0000256" key="2">
    <source>
        <dbReference type="ARBA" id="ARBA00006921"/>
    </source>
</evidence>
<protein>
    <recommendedName>
        <fullName evidence="6">Copper transport protein</fullName>
    </recommendedName>
</protein>
<dbReference type="Proteomes" id="UP001149079">
    <property type="component" value="Unassembled WGS sequence"/>
</dbReference>
<keyword evidence="5 6" id="KW-0472">Membrane</keyword>
<evidence type="ECO:0000256" key="4">
    <source>
        <dbReference type="ARBA" id="ARBA00022989"/>
    </source>
</evidence>
<dbReference type="AlphaFoldDB" id="A0A9W9GUN2"/>
<sequence>MFSLDQRRGEPPSSPSSKSFIIPSDVDDDHDNSNPQQSWTWTWATGMGPLVPAARFQSWHITSRSMFAGSCIGVILLVVMLEFLRRVAREYDAFIVRNARLRAKYLRDSVNILTSANGAKDDTTTAQSGGENECESQKCDAALPPYRPSLKEHIVRSLLHLFQFAVAYFVMLLAMYFNGYIIICIFIGAFLGALIFSWEPMNLGKE</sequence>
<dbReference type="Pfam" id="PF04145">
    <property type="entry name" value="Ctr"/>
    <property type="match status" value="1"/>
</dbReference>
<dbReference type="InterPro" id="IPR007274">
    <property type="entry name" value="Cop_transporter"/>
</dbReference>
<evidence type="ECO:0000313" key="8">
    <source>
        <dbReference type="EMBL" id="KAJ5130379.1"/>
    </source>
</evidence>
<dbReference type="RefSeq" id="XP_056520758.1">
    <property type="nucleotide sequence ID" value="XM_056667162.1"/>
</dbReference>
<feature type="transmembrane region" description="Helical" evidence="6">
    <location>
        <begin position="180"/>
        <end position="198"/>
    </location>
</feature>
<dbReference type="EMBL" id="JAPQKL010000005">
    <property type="protein sequence ID" value="KAJ5130379.1"/>
    <property type="molecule type" value="Genomic_DNA"/>
</dbReference>
<gene>
    <name evidence="8" type="ORF">N7515_006418</name>
</gene>
<reference evidence="8" key="2">
    <citation type="journal article" date="2023" name="IMA Fungus">
        <title>Comparative genomic study of the Penicillium genus elucidates a diverse pangenome and 15 lateral gene transfer events.</title>
        <authorList>
            <person name="Petersen C."/>
            <person name="Sorensen T."/>
            <person name="Nielsen M.R."/>
            <person name="Sondergaard T.E."/>
            <person name="Sorensen J.L."/>
            <person name="Fitzpatrick D.A."/>
            <person name="Frisvad J.C."/>
            <person name="Nielsen K.L."/>
        </authorList>
    </citation>
    <scope>NUCLEOTIDE SEQUENCE</scope>
    <source>
        <strain evidence="8">IBT 22155</strain>
    </source>
</reference>
<feature type="compositionally biased region" description="Low complexity" evidence="7">
    <location>
        <begin position="15"/>
        <end position="24"/>
    </location>
</feature>
<organism evidence="8 9">
    <name type="scientific">Penicillium bovifimosum</name>
    <dbReference type="NCBI Taxonomy" id="126998"/>
    <lineage>
        <taxon>Eukaryota</taxon>
        <taxon>Fungi</taxon>
        <taxon>Dikarya</taxon>
        <taxon>Ascomycota</taxon>
        <taxon>Pezizomycotina</taxon>
        <taxon>Eurotiomycetes</taxon>
        <taxon>Eurotiomycetidae</taxon>
        <taxon>Eurotiales</taxon>
        <taxon>Aspergillaceae</taxon>
        <taxon>Penicillium</taxon>
    </lineage>
</organism>
<dbReference type="OrthoDB" id="161814at2759"/>
<keyword evidence="6" id="KW-0406">Ion transport</keyword>
<accession>A0A9W9GUN2</accession>
<dbReference type="PANTHER" id="PTHR12483:SF73">
    <property type="entry name" value="COPPER TRANSPORT PROTEIN CTR3"/>
    <property type="match status" value="1"/>
</dbReference>
<dbReference type="PANTHER" id="PTHR12483">
    <property type="entry name" value="SOLUTE CARRIER FAMILY 31 COPPER TRANSPORTERS"/>
    <property type="match status" value="1"/>
</dbReference>
<name>A0A9W9GUN2_9EURO</name>
<evidence type="ECO:0000256" key="7">
    <source>
        <dbReference type="SAM" id="MobiDB-lite"/>
    </source>
</evidence>
<dbReference type="GO" id="GO:0016020">
    <property type="term" value="C:membrane"/>
    <property type="evidence" value="ECO:0007669"/>
    <property type="project" value="UniProtKB-SubCell"/>
</dbReference>
<feature type="region of interest" description="Disordered" evidence="7">
    <location>
        <begin position="1"/>
        <end position="39"/>
    </location>
</feature>
<dbReference type="GeneID" id="81406332"/>
<keyword evidence="6" id="KW-0187">Copper transport</keyword>
<evidence type="ECO:0000313" key="9">
    <source>
        <dbReference type="Proteomes" id="UP001149079"/>
    </source>
</evidence>
<keyword evidence="3 6" id="KW-0812">Transmembrane</keyword>
<keyword evidence="9" id="KW-1185">Reference proteome</keyword>
<proteinExistence type="inferred from homology"/>
<comment type="similarity">
    <text evidence="2 6">Belongs to the copper transporter (Ctr) (TC 1.A.56) family. SLC31A subfamily.</text>
</comment>
<keyword evidence="6" id="KW-0813">Transport</keyword>
<evidence type="ECO:0000256" key="1">
    <source>
        <dbReference type="ARBA" id="ARBA00004141"/>
    </source>
</evidence>
<comment type="subcellular location">
    <subcellularLocation>
        <location evidence="1 6">Membrane</location>
        <topology evidence="1 6">Multi-pass membrane protein</topology>
    </subcellularLocation>
</comment>
<keyword evidence="6" id="KW-0186">Copper</keyword>
<feature type="transmembrane region" description="Helical" evidence="6">
    <location>
        <begin position="66"/>
        <end position="84"/>
    </location>
</feature>
<comment type="caution">
    <text evidence="8">The sequence shown here is derived from an EMBL/GenBank/DDBJ whole genome shotgun (WGS) entry which is preliminary data.</text>
</comment>
<dbReference type="GO" id="GO:0005375">
    <property type="term" value="F:copper ion transmembrane transporter activity"/>
    <property type="evidence" value="ECO:0007669"/>
    <property type="project" value="UniProtKB-UniRule"/>
</dbReference>
<evidence type="ECO:0000256" key="5">
    <source>
        <dbReference type="ARBA" id="ARBA00023136"/>
    </source>
</evidence>